<dbReference type="SUPFAM" id="SSF55874">
    <property type="entry name" value="ATPase domain of HSP90 chaperone/DNA topoisomerase II/histidine kinase"/>
    <property type="match status" value="1"/>
</dbReference>
<dbReference type="GO" id="GO:0000160">
    <property type="term" value="P:phosphorelay signal transduction system"/>
    <property type="evidence" value="ECO:0007669"/>
    <property type="project" value="UniProtKB-KW"/>
</dbReference>
<dbReference type="InterPro" id="IPR036890">
    <property type="entry name" value="HATPase_C_sf"/>
</dbReference>
<organism evidence="6 7">
    <name type="scientific">Bradyrhizobium elkanii</name>
    <dbReference type="NCBI Taxonomy" id="29448"/>
    <lineage>
        <taxon>Bacteria</taxon>
        <taxon>Pseudomonadati</taxon>
        <taxon>Pseudomonadota</taxon>
        <taxon>Alphaproteobacteria</taxon>
        <taxon>Hyphomicrobiales</taxon>
        <taxon>Nitrobacteraceae</taxon>
        <taxon>Bradyrhizobium</taxon>
    </lineage>
</organism>
<comment type="caution">
    <text evidence="6">The sequence shown here is derived from an EMBL/GenBank/DDBJ whole genome shotgun (WGS) entry which is preliminary data.</text>
</comment>
<keyword evidence="1" id="KW-0808">Transferase</keyword>
<keyword evidence="3" id="KW-0902">Two-component regulatory system</keyword>
<dbReference type="EMBL" id="JAFICZ010000001">
    <property type="protein sequence ID" value="MBP1297337.1"/>
    <property type="molecule type" value="Genomic_DNA"/>
</dbReference>
<dbReference type="Pfam" id="PF02518">
    <property type="entry name" value="HATPase_c"/>
    <property type="match status" value="1"/>
</dbReference>
<evidence type="ECO:0000256" key="2">
    <source>
        <dbReference type="ARBA" id="ARBA00022777"/>
    </source>
</evidence>
<protein>
    <submittedName>
        <fullName evidence="6">Signal transduction histidine kinase</fullName>
    </submittedName>
</protein>
<dbReference type="AlphaFoldDB" id="A0A8I2C8C5"/>
<evidence type="ECO:0000256" key="3">
    <source>
        <dbReference type="ARBA" id="ARBA00023012"/>
    </source>
</evidence>
<proteinExistence type="predicted"/>
<evidence type="ECO:0000259" key="5">
    <source>
        <dbReference type="PROSITE" id="PS50109"/>
    </source>
</evidence>
<dbReference type="InterPro" id="IPR003594">
    <property type="entry name" value="HATPase_dom"/>
</dbReference>
<evidence type="ECO:0000313" key="7">
    <source>
        <dbReference type="Proteomes" id="UP000673383"/>
    </source>
</evidence>
<dbReference type="PANTHER" id="PTHR24421:SF58">
    <property type="entry name" value="SIGNAL TRANSDUCTION HISTIDINE-PROTEIN KINASE_PHOSPHATASE UHPB"/>
    <property type="match status" value="1"/>
</dbReference>
<dbReference type="CDD" id="cd16917">
    <property type="entry name" value="HATPase_UhpB-NarQ-NarX-like"/>
    <property type="match status" value="1"/>
</dbReference>
<reference evidence="6" key="1">
    <citation type="submission" date="2021-02" db="EMBL/GenBank/DDBJ databases">
        <title>Genomic Encyclopedia of Type Strains, Phase IV (KMG-V): Genome sequencing to study the core and pangenomes of soil and plant-associated prokaryotes.</title>
        <authorList>
            <person name="Whitman W."/>
        </authorList>
    </citation>
    <scope>NUCLEOTIDE SEQUENCE</scope>
    <source>
        <strain evidence="6">USDA 406</strain>
    </source>
</reference>
<feature type="region of interest" description="Disordered" evidence="4">
    <location>
        <begin position="28"/>
        <end position="53"/>
    </location>
</feature>
<evidence type="ECO:0000313" key="6">
    <source>
        <dbReference type="EMBL" id="MBP1297337.1"/>
    </source>
</evidence>
<dbReference type="Gene3D" id="3.30.565.10">
    <property type="entry name" value="Histidine kinase-like ATPase, C-terminal domain"/>
    <property type="match status" value="1"/>
</dbReference>
<keyword evidence="2 6" id="KW-0418">Kinase</keyword>
<dbReference type="InterPro" id="IPR005467">
    <property type="entry name" value="His_kinase_dom"/>
</dbReference>
<dbReference type="GO" id="GO:0016301">
    <property type="term" value="F:kinase activity"/>
    <property type="evidence" value="ECO:0007669"/>
    <property type="project" value="UniProtKB-KW"/>
</dbReference>
<evidence type="ECO:0000256" key="4">
    <source>
        <dbReference type="SAM" id="MobiDB-lite"/>
    </source>
</evidence>
<accession>A0A8I2C8C5</accession>
<dbReference type="PROSITE" id="PS50109">
    <property type="entry name" value="HIS_KIN"/>
    <property type="match status" value="1"/>
</dbReference>
<sequence>MQEALTNAAKHAGATRVLLRLEMREAAPGGGDSAIELAIDDDGQPGDPQGDPQLKSGLGLLGMRERVAALGGRLSFETGQPSGSSLRVIVPVAASREAAPVERAA</sequence>
<dbReference type="Proteomes" id="UP000673383">
    <property type="component" value="Unassembled WGS sequence"/>
</dbReference>
<dbReference type="PANTHER" id="PTHR24421">
    <property type="entry name" value="NITRATE/NITRITE SENSOR PROTEIN NARX-RELATED"/>
    <property type="match status" value="1"/>
</dbReference>
<gene>
    <name evidence="6" type="ORF">JOH49_007090</name>
</gene>
<evidence type="ECO:0000256" key="1">
    <source>
        <dbReference type="ARBA" id="ARBA00022679"/>
    </source>
</evidence>
<dbReference type="InterPro" id="IPR050482">
    <property type="entry name" value="Sensor_HK_TwoCompSys"/>
</dbReference>
<name>A0A8I2C8C5_BRAEL</name>
<feature type="domain" description="Histidine kinase" evidence="5">
    <location>
        <begin position="1"/>
        <end position="94"/>
    </location>
</feature>